<evidence type="ECO:0000256" key="19">
    <source>
        <dbReference type="ARBA" id="ARBA00037426"/>
    </source>
</evidence>
<evidence type="ECO:0000256" key="13">
    <source>
        <dbReference type="ARBA" id="ARBA00023002"/>
    </source>
</evidence>
<comment type="subcellular location">
    <subcellularLocation>
        <location evidence="4">Mitochondrion</location>
    </subcellularLocation>
    <subcellularLocation>
        <location evidence="3">Nucleus</location>
    </subcellularLocation>
</comment>
<dbReference type="Pfam" id="PF16870">
    <property type="entry name" value="OxoGdeHyase_C"/>
    <property type="match status" value="1"/>
</dbReference>
<dbReference type="CDD" id="cd02016">
    <property type="entry name" value="TPP_E1_OGDC_like"/>
    <property type="match status" value="1"/>
</dbReference>
<dbReference type="InterPro" id="IPR011603">
    <property type="entry name" value="2oxoglutarate_DH_E1"/>
</dbReference>
<evidence type="ECO:0000256" key="22">
    <source>
        <dbReference type="ARBA" id="ARBA00042799"/>
    </source>
</evidence>
<dbReference type="PANTHER" id="PTHR23152">
    <property type="entry name" value="2-OXOGLUTARATE DEHYDROGENASE"/>
    <property type="match status" value="1"/>
</dbReference>
<comment type="caution">
    <text evidence="27">The sequence shown here is derived from an EMBL/GenBank/DDBJ whole genome shotgun (WGS) entry which is preliminary data.</text>
</comment>
<dbReference type="EMBL" id="JARGDH010000005">
    <property type="protein sequence ID" value="KAL0266412.1"/>
    <property type="molecule type" value="Genomic_DNA"/>
</dbReference>
<dbReference type="Pfam" id="PF00676">
    <property type="entry name" value="E1_dh"/>
    <property type="match status" value="1"/>
</dbReference>
<dbReference type="InterPro" id="IPR031717">
    <property type="entry name" value="ODO-1/KGD_C"/>
</dbReference>
<dbReference type="GO" id="GO:0006096">
    <property type="term" value="P:glycolytic process"/>
    <property type="evidence" value="ECO:0007669"/>
    <property type="project" value="UniProtKB-KW"/>
</dbReference>
<dbReference type="Pfam" id="PF02779">
    <property type="entry name" value="Transket_pyr"/>
    <property type="match status" value="1"/>
</dbReference>
<dbReference type="NCBIfam" id="NF008907">
    <property type="entry name" value="PRK12270.1"/>
    <property type="match status" value="1"/>
</dbReference>
<evidence type="ECO:0000256" key="2">
    <source>
        <dbReference type="ARBA" id="ARBA00001964"/>
    </source>
</evidence>
<keyword evidence="15" id="KW-0496">Mitochondrion</keyword>
<dbReference type="GO" id="GO:0005739">
    <property type="term" value="C:mitochondrion"/>
    <property type="evidence" value="ECO:0007669"/>
    <property type="project" value="UniProtKB-SubCell"/>
</dbReference>
<evidence type="ECO:0000256" key="21">
    <source>
        <dbReference type="ARBA" id="ARBA00041946"/>
    </source>
</evidence>
<dbReference type="InterPro" id="IPR042179">
    <property type="entry name" value="KGD_C_sf"/>
</dbReference>
<feature type="compositionally biased region" description="Basic and acidic residues" evidence="25">
    <location>
        <begin position="1030"/>
        <end position="1047"/>
    </location>
</feature>
<evidence type="ECO:0000256" key="24">
    <source>
        <dbReference type="ARBA" id="ARBA00051042"/>
    </source>
</evidence>
<gene>
    <name evidence="27" type="ORF">PYX00_008957</name>
</gene>
<comment type="cofactor">
    <cofactor evidence="1">
        <name>Mg(2+)</name>
        <dbReference type="ChEBI" id="CHEBI:18420"/>
    </cofactor>
</comment>
<evidence type="ECO:0000256" key="25">
    <source>
        <dbReference type="SAM" id="MobiDB-lite"/>
    </source>
</evidence>
<dbReference type="EC" id="1.2.4.2" evidence="6"/>
<evidence type="ECO:0000259" key="26">
    <source>
        <dbReference type="SMART" id="SM00861"/>
    </source>
</evidence>
<keyword evidence="8" id="KW-0479">Metal-binding</keyword>
<dbReference type="Gene3D" id="3.40.50.11610">
    <property type="entry name" value="Multifunctional 2-oxoglutarate metabolism enzyme, C-terminal domain"/>
    <property type="match status" value="1"/>
</dbReference>
<dbReference type="InterPro" id="IPR001017">
    <property type="entry name" value="DH_E1"/>
</dbReference>
<feature type="compositionally biased region" description="Polar residues" evidence="25">
    <location>
        <begin position="1048"/>
        <end position="1066"/>
    </location>
</feature>
<comment type="catalytic activity">
    <reaction evidence="24">
        <text>N(6)-[(R)-lipoyl]-L-lysyl-[protein] + 2-oxoglutarate + H(+) = N(6)-[(R)-S(8)-succinyldihydrolipoyl]-L-lysyl-[protein] + CO2</text>
        <dbReference type="Rhea" id="RHEA:12188"/>
        <dbReference type="Rhea" id="RHEA-COMP:10474"/>
        <dbReference type="Rhea" id="RHEA-COMP:20092"/>
        <dbReference type="ChEBI" id="CHEBI:15378"/>
        <dbReference type="ChEBI" id="CHEBI:16526"/>
        <dbReference type="ChEBI" id="CHEBI:16810"/>
        <dbReference type="ChEBI" id="CHEBI:83099"/>
        <dbReference type="ChEBI" id="CHEBI:83120"/>
        <dbReference type="EC" id="1.2.4.2"/>
    </reaction>
    <physiologicalReaction direction="left-to-right" evidence="24">
        <dbReference type="Rhea" id="RHEA:12189"/>
    </physiologicalReaction>
</comment>
<evidence type="ECO:0000256" key="17">
    <source>
        <dbReference type="ARBA" id="ARBA00023242"/>
    </source>
</evidence>
<name>A0AAW2H9K8_9NEOP</name>
<evidence type="ECO:0000256" key="7">
    <source>
        <dbReference type="ARBA" id="ARBA00022499"/>
    </source>
</evidence>
<dbReference type="AlphaFoldDB" id="A0AAW2H9K8"/>
<dbReference type="InterPro" id="IPR029061">
    <property type="entry name" value="THDP-binding"/>
</dbReference>
<dbReference type="GO" id="GO:0046872">
    <property type="term" value="F:metal ion binding"/>
    <property type="evidence" value="ECO:0007669"/>
    <property type="project" value="UniProtKB-KW"/>
</dbReference>
<evidence type="ECO:0000256" key="16">
    <source>
        <dbReference type="ARBA" id="ARBA00023152"/>
    </source>
</evidence>
<dbReference type="InterPro" id="IPR032106">
    <property type="entry name" value="2-oxogl_dehyd_N"/>
</dbReference>
<evidence type="ECO:0000256" key="5">
    <source>
        <dbReference type="ARBA" id="ARBA00006936"/>
    </source>
</evidence>
<dbReference type="Gene3D" id="3.40.50.12470">
    <property type="match status" value="1"/>
</dbReference>
<evidence type="ECO:0000256" key="11">
    <source>
        <dbReference type="ARBA" id="ARBA00022843"/>
    </source>
</evidence>
<keyword evidence="13" id="KW-0560">Oxidoreductase</keyword>
<dbReference type="InterPro" id="IPR005475">
    <property type="entry name" value="Transketolase-like_Pyr-bd"/>
</dbReference>
<dbReference type="GO" id="GO:0045252">
    <property type="term" value="C:oxoglutarate dehydrogenase complex"/>
    <property type="evidence" value="ECO:0007669"/>
    <property type="project" value="TreeGrafter"/>
</dbReference>
<dbReference type="SUPFAM" id="SSF52518">
    <property type="entry name" value="Thiamin diphosphate-binding fold (THDP-binding)"/>
    <property type="match status" value="2"/>
</dbReference>
<dbReference type="Gene3D" id="1.10.287.1150">
    <property type="entry name" value="TPP helical domain"/>
    <property type="match status" value="1"/>
</dbReference>
<dbReference type="EMBL" id="JARGDH010000005">
    <property type="protein sequence ID" value="KAL0266417.1"/>
    <property type="molecule type" value="Genomic_DNA"/>
</dbReference>
<evidence type="ECO:0000256" key="1">
    <source>
        <dbReference type="ARBA" id="ARBA00001946"/>
    </source>
</evidence>
<evidence type="ECO:0000256" key="20">
    <source>
        <dbReference type="ARBA" id="ARBA00040267"/>
    </source>
</evidence>
<feature type="domain" description="Transketolase-like pyrimidine-binding" evidence="26">
    <location>
        <begin position="678"/>
        <end position="891"/>
    </location>
</feature>
<dbReference type="FunFam" id="3.40.50.11610:FF:000003">
    <property type="entry name" value="2-oxoglutarate dehydrogenase, isoform X4"/>
    <property type="match status" value="1"/>
</dbReference>
<keyword evidence="11" id="KW-0832">Ubl conjugation</keyword>
<dbReference type="EMBL" id="JARGDH010000005">
    <property type="protein sequence ID" value="KAL0266408.1"/>
    <property type="molecule type" value="Genomic_DNA"/>
</dbReference>
<dbReference type="GO" id="GO:0004591">
    <property type="term" value="F:oxoglutarate dehydrogenase (succinyl-transferring) activity"/>
    <property type="evidence" value="ECO:0007669"/>
    <property type="project" value="UniProtKB-EC"/>
</dbReference>
<comment type="function">
    <text evidence="19">The 2-oxoglutarate dehydrogenase complex catalyzes the overall conversion of 2-oxoglutarate to succinyl-CoA and CO(2). It contains multiple copies of three enzymatic components: 2-oxoglutarate dehydrogenase (E1), dihydrolipoamide succinyltransferase (E2) and lipoamide dehydrogenase (E3).</text>
</comment>
<dbReference type="FunFam" id="3.40.50.970:FF:000002">
    <property type="entry name" value="2-oxoglutarate dehydrogenase, E1 component"/>
    <property type="match status" value="1"/>
</dbReference>
<evidence type="ECO:0000256" key="8">
    <source>
        <dbReference type="ARBA" id="ARBA00022723"/>
    </source>
</evidence>
<dbReference type="PIRSF" id="PIRSF000157">
    <property type="entry name" value="Oxoglu_dh_E1"/>
    <property type="match status" value="1"/>
</dbReference>
<evidence type="ECO:0000256" key="18">
    <source>
        <dbReference type="ARBA" id="ARBA00030680"/>
    </source>
</evidence>
<evidence type="ECO:0000256" key="14">
    <source>
        <dbReference type="ARBA" id="ARBA00023052"/>
    </source>
</evidence>
<dbReference type="PANTHER" id="PTHR23152:SF4">
    <property type="entry name" value="2-OXOADIPATE DEHYDROGENASE COMPLEX COMPONENT E1"/>
    <property type="match status" value="1"/>
</dbReference>
<dbReference type="Pfam" id="PF16078">
    <property type="entry name" value="2-oxogl_dehyd_N"/>
    <property type="match status" value="1"/>
</dbReference>
<dbReference type="SMART" id="SM00861">
    <property type="entry name" value="Transket_pyr"/>
    <property type="match status" value="1"/>
</dbReference>
<keyword evidence="7" id="KW-1017">Isopeptide bond</keyword>
<accession>A0AAW2H9K8</accession>
<dbReference type="Gene3D" id="3.40.50.970">
    <property type="match status" value="1"/>
</dbReference>
<evidence type="ECO:0000256" key="10">
    <source>
        <dbReference type="ARBA" id="ARBA00022842"/>
    </source>
</evidence>
<reference evidence="27" key="1">
    <citation type="journal article" date="2024" name="Gigascience">
        <title>Chromosome-level genome of the poultry shaft louse Menopon gallinae provides insight into the host-switching and adaptive evolution of parasitic lice.</title>
        <authorList>
            <person name="Xu Y."/>
            <person name="Ma L."/>
            <person name="Liu S."/>
            <person name="Liang Y."/>
            <person name="Liu Q."/>
            <person name="He Z."/>
            <person name="Tian L."/>
            <person name="Duan Y."/>
            <person name="Cai W."/>
            <person name="Li H."/>
            <person name="Song F."/>
        </authorList>
    </citation>
    <scope>NUCLEOTIDE SEQUENCE</scope>
    <source>
        <strain evidence="27">Cailab_2023a</strain>
    </source>
</reference>
<dbReference type="GO" id="GO:0006099">
    <property type="term" value="P:tricarboxylic acid cycle"/>
    <property type="evidence" value="ECO:0007669"/>
    <property type="project" value="TreeGrafter"/>
</dbReference>
<feature type="region of interest" description="Disordered" evidence="25">
    <location>
        <begin position="1005"/>
        <end position="1069"/>
    </location>
</feature>
<keyword evidence="10" id="KW-0460">Magnesium</keyword>
<organism evidence="27">
    <name type="scientific">Menopon gallinae</name>
    <name type="common">poultry shaft louse</name>
    <dbReference type="NCBI Taxonomy" id="328185"/>
    <lineage>
        <taxon>Eukaryota</taxon>
        <taxon>Metazoa</taxon>
        <taxon>Ecdysozoa</taxon>
        <taxon>Arthropoda</taxon>
        <taxon>Hexapoda</taxon>
        <taxon>Insecta</taxon>
        <taxon>Pterygota</taxon>
        <taxon>Neoptera</taxon>
        <taxon>Paraneoptera</taxon>
        <taxon>Psocodea</taxon>
        <taxon>Troctomorpha</taxon>
        <taxon>Phthiraptera</taxon>
        <taxon>Amblycera</taxon>
        <taxon>Menoponidae</taxon>
        <taxon>Menopon</taxon>
    </lineage>
</organism>
<protein>
    <recommendedName>
        <fullName evidence="23">2-oxoglutarate dehydrogenase complex component E1</fullName>
        <ecNumber evidence="6">1.2.4.2</ecNumber>
    </recommendedName>
    <alternativeName>
        <fullName evidence="23">2-oxoglutarate dehydrogenase complex component E1</fullName>
    </alternativeName>
    <alternativeName>
        <fullName evidence="20 21">2-oxoglutarate dehydrogenase, mitochondrial</fullName>
    </alternativeName>
    <alternativeName>
        <fullName evidence="18">Alpha-ketoglutarate dehydrogenase</fullName>
    </alternativeName>
    <alternativeName>
        <fullName evidence="22">Thiamine diphosphate (ThDP)-dependent 2-oxoglutarate dehydrogenase</fullName>
    </alternativeName>
</protein>
<proteinExistence type="inferred from homology"/>
<comment type="similarity">
    <text evidence="5">Belongs to the alpha-ketoglutarate dehydrogenase family.</text>
</comment>
<evidence type="ECO:0000256" key="4">
    <source>
        <dbReference type="ARBA" id="ARBA00004173"/>
    </source>
</evidence>
<dbReference type="GO" id="GO:0030976">
    <property type="term" value="F:thiamine pyrophosphate binding"/>
    <property type="evidence" value="ECO:0007669"/>
    <property type="project" value="InterPro"/>
</dbReference>
<evidence type="ECO:0000256" key="3">
    <source>
        <dbReference type="ARBA" id="ARBA00004123"/>
    </source>
</evidence>
<evidence type="ECO:0000256" key="23">
    <source>
        <dbReference type="ARBA" id="ARBA00042984"/>
    </source>
</evidence>
<sequence>MHRARLVLNKLTPIVPNAGDNARFGAWLLRHNVGKIAISPQTKYYSAAAAAEPFLNGSSSAYVEEMYNAWLADPKSVHVSWDAFFRSSSSGAAPGQAYNSPPSLAVPRGNEIPVSSLVPLGGAFSALGGGSVSEKIIDDHLAVQAIIRSYQIRGHHIADLDPLGISSADLDDKHPPELLYNHYSFGEPRGSYSNILQRKVASLMEKEEDMDRVFKLPSTTFIGGSKEKSLSLREILKRLENAYCRHIGVEFMFINSLEQCNWIRQRLEVPGVMDLDSTQKKLILARLTRATGFEAFLARKWSSEKRFGLEGCEILIPAMKQIIDKSTELGVESIVMGMPHRGRLNVLANVCRKPLEQIFTQFAALEAADDGSGDVKYHLGTYIERLNRVTNKNIRLAVCANPSHLEAVDPVVQGKTRAEQFYRGDGEGKKVMSMLIHGDAAFAGQGVVYETFHLSDLPDYTTHGTIHIIVNNQIGFTTDPRYSRSSAYCTDVARVVNAPIFHVNSDDPESVIHVCNIAAEWRATFHKDVVIDIVCYRRNGHNEIDEPMFTQPLMYRKIKKTKPAVEKYAEKLISDGIVTPEEVKDVKDKYDKICEEALVNSRKETHIKYKDWLDSPWSGFFEGKDPLKVSPTGIKEETLVHIGKRVSSPPPNAAEFVIHKGLERILKARMEMVDSRTVDWALGEAMAFGSLLKEGIHVRLSGQDVERGTFSHRHHVLHHQLVDKATYRPLSNLYPDQAPYTVCNSSLSEYGVLGFELGYSMTNPNALVCWEAQFGDFNNTAQCIIDQFISSGQAKWVRQSGLVMLQPHGLEGMGPEHSSARLERFLQMSADDPDYFPPESEEFAIRQLHDINWIVANCSTPANYFHILRRQIALPFRKPLILMTPKSLLRHPEAKSSFDDMVEGTEFQRVIPDDGPASQNPSGVKKLIFCSGKVYYDLKKERREKKLENDIAIVRLEQLSPFPFDLVKEQCNKYPNAKLVWTQEEHKNQGAWFYIQPRVNTALNSSRPISKESSGKSSPGLFERFFGSSEKAKPEPESEPEPKKDTQRTISYSGRPTAASPATGSKPQHLKELAAFLEDSISV</sequence>
<evidence type="ECO:0000256" key="6">
    <source>
        <dbReference type="ARBA" id="ARBA00012280"/>
    </source>
</evidence>
<keyword evidence="16" id="KW-0324">Glycolysis</keyword>
<evidence type="ECO:0000256" key="9">
    <source>
        <dbReference type="ARBA" id="ARBA00022837"/>
    </source>
</evidence>
<keyword evidence="9" id="KW-0106">Calcium</keyword>
<evidence type="ECO:0000313" key="27">
    <source>
        <dbReference type="EMBL" id="KAL0266412.1"/>
    </source>
</evidence>
<evidence type="ECO:0000256" key="15">
    <source>
        <dbReference type="ARBA" id="ARBA00023128"/>
    </source>
</evidence>
<evidence type="ECO:0000256" key="12">
    <source>
        <dbReference type="ARBA" id="ARBA00022946"/>
    </source>
</evidence>
<dbReference type="NCBIfam" id="NF006914">
    <property type="entry name" value="PRK09404.1"/>
    <property type="match status" value="1"/>
</dbReference>
<dbReference type="NCBIfam" id="TIGR00239">
    <property type="entry name" value="2oxo_dh_E1"/>
    <property type="match status" value="1"/>
</dbReference>
<keyword evidence="12" id="KW-0809">Transit peptide</keyword>
<dbReference type="GO" id="GO:0005634">
    <property type="term" value="C:nucleus"/>
    <property type="evidence" value="ECO:0007669"/>
    <property type="project" value="UniProtKB-SubCell"/>
</dbReference>
<dbReference type="FunFam" id="1.10.287.1150:FF:000001">
    <property type="entry name" value="2-oxoglutarate dehydrogenase, mitochondrial isoform X1"/>
    <property type="match status" value="1"/>
</dbReference>
<keyword evidence="14" id="KW-0786">Thiamine pyrophosphate</keyword>
<dbReference type="FunFam" id="3.40.50.12470:FF:000007">
    <property type="entry name" value="2-oxoglutarate dehydrogenase e1 mitochondrial"/>
    <property type="match status" value="1"/>
</dbReference>
<comment type="cofactor">
    <cofactor evidence="2">
        <name>thiamine diphosphate</name>
        <dbReference type="ChEBI" id="CHEBI:58937"/>
    </cofactor>
</comment>
<keyword evidence="17" id="KW-0539">Nucleus</keyword>